<accession>A0A8C9Z3F4</accession>
<evidence type="ECO:0000256" key="4">
    <source>
        <dbReference type="ARBA" id="ARBA00023125"/>
    </source>
</evidence>
<dbReference type="InterPro" id="IPR006612">
    <property type="entry name" value="THAP_Znf"/>
</dbReference>
<evidence type="ECO:0000259" key="6">
    <source>
        <dbReference type="PROSITE" id="PS50950"/>
    </source>
</evidence>
<dbReference type="Ensembl" id="ENSSLUT00000034430.1">
    <property type="protein sequence ID" value="ENSSLUP00000033383.1"/>
    <property type="gene ID" value="ENSSLUG00000014881.1"/>
</dbReference>
<dbReference type="PROSITE" id="PS50950">
    <property type="entry name" value="ZF_THAP"/>
    <property type="match status" value="1"/>
</dbReference>
<dbReference type="GO" id="GO:0003677">
    <property type="term" value="F:DNA binding"/>
    <property type="evidence" value="ECO:0007669"/>
    <property type="project" value="UniProtKB-UniRule"/>
</dbReference>
<dbReference type="InterPro" id="IPR052224">
    <property type="entry name" value="THAP_domain_protein"/>
</dbReference>
<proteinExistence type="predicted"/>
<dbReference type="GO" id="GO:0008270">
    <property type="term" value="F:zinc ion binding"/>
    <property type="evidence" value="ECO:0007669"/>
    <property type="project" value="UniProtKB-KW"/>
</dbReference>
<dbReference type="PANTHER" id="PTHR46927:SF3">
    <property type="entry name" value="THAP-TYPE DOMAIN-CONTAINING PROTEIN"/>
    <property type="match status" value="1"/>
</dbReference>
<keyword evidence="3" id="KW-0862">Zinc</keyword>
<dbReference type="Proteomes" id="UP000694568">
    <property type="component" value="Unplaced"/>
</dbReference>
<keyword evidence="4 5" id="KW-0238">DNA-binding</keyword>
<reference evidence="7" key="1">
    <citation type="submission" date="2025-08" db="UniProtKB">
        <authorList>
            <consortium name="Ensembl"/>
        </authorList>
    </citation>
    <scope>IDENTIFICATION</scope>
</reference>
<name>A0A8C9Z3F4_SANLU</name>
<feature type="domain" description="THAP-type" evidence="6">
    <location>
        <begin position="1"/>
        <end position="72"/>
    </location>
</feature>
<evidence type="ECO:0000313" key="7">
    <source>
        <dbReference type="Ensembl" id="ENSSLUP00000033383.1"/>
    </source>
</evidence>
<dbReference type="AlphaFoldDB" id="A0A8C9Z3F4"/>
<dbReference type="PANTHER" id="PTHR46927">
    <property type="entry name" value="AGAP005574-PA"/>
    <property type="match status" value="1"/>
</dbReference>
<organism evidence="7 8">
    <name type="scientific">Sander lucioperca</name>
    <name type="common">Pike-perch</name>
    <name type="synonym">Perca lucioperca</name>
    <dbReference type="NCBI Taxonomy" id="283035"/>
    <lineage>
        <taxon>Eukaryota</taxon>
        <taxon>Metazoa</taxon>
        <taxon>Chordata</taxon>
        <taxon>Craniata</taxon>
        <taxon>Vertebrata</taxon>
        <taxon>Euteleostomi</taxon>
        <taxon>Actinopterygii</taxon>
        <taxon>Neopterygii</taxon>
        <taxon>Teleostei</taxon>
        <taxon>Neoteleostei</taxon>
        <taxon>Acanthomorphata</taxon>
        <taxon>Eupercaria</taxon>
        <taxon>Perciformes</taxon>
        <taxon>Percoidei</taxon>
        <taxon>Percidae</taxon>
        <taxon>Luciopercinae</taxon>
        <taxon>Sander</taxon>
    </lineage>
</organism>
<protein>
    <recommendedName>
        <fullName evidence="6">THAP-type domain-containing protein</fullName>
    </recommendedName>
</protein>
<keyword evidence="1" id="KW-0479">Metal-binding</keyword>
<keyword evidence="2 5" id="KW-0863">Zinc-finger</keyword>
<evidence type="ECO:0000256" key="1">
    <source>
        <dbReference type="ARBA" id="ARBA00022723"/>
    </source>
</evidence>
<evidence type="ECO:0000256" key="3">
    <source>
        <dbReference type="ARBA" id="ARBA00022833"/>
    </source>
</evidence>
<sequence>MPDSCCEIGCTNRQGEKMGLCFYRIPSDKENPERRQLWIQAIRRATVSGNGTWQPSQYTRLCSDHFIKGMSF</sequence>
<dbReference type="GeneTree" id="ENSGT00940000180456"/>
<evidence type="ECO:0000256" key="5">
    <source>
        <dbReference type="PROSITE-ProRule" id="PRU00309"/>
    </source>
</evidence>
<reference evidence="7" key="2">
    <citation type="submission" date="2025-09" db="UniProtKB">
        <authorList>
            <consortium name="Ensembl"/>
        </authorList>
    </citation>
    <scope>IDENTIFICATION</scope>
</reference>
<dbReference type="Pfam" id="PF05485">
    <property type="entry name" value="THAP"/>
    <property type="match status" value="1"/>
</dbReference>
<dbReference type="SUPFAM" id="SSF57716">
    <property type="entry name" value="Glucocorticoid receptor-like (DNA-binding domain)"/>
    <property type="match status" value="1"/>
</dbReference>
<evidence type="ECO:0000313" key="8">
    <source>
        <dbReference type="Proteomes" id="UP000694568"/>
    </source>
</evidence>
<evidence type="ECO:0000256" key="2">
    <source>
        <dbReference type="ARBA" id="ARBA00022771"/>
    </source>
</evidence>
<keyword evidence="8" id="KW-1185">Reference proteome</keyword>